<sequence length="63" mass="6873">MRMSITSLSYSALSLTLPQFSLPEELLTPSVYDSNLSTDSDAINSPHGLPFSGDYNSLPDYSQ</sequence>
<gene>
    <name evidence="2" type="ORF">FOTG_18930</name>
</gene>
<dbReference type="AlphaFoldDB" id="X0LVQ2"/>
<name>X0LVQ2_FUSOX</name>
<dbReference type="EMBL" id="KK035460">
    <property type="protein sequence ID" value="EXM12575.1"/>
    <property type="molecule type" value="Genomic_DNA"/>
</dbReference>
<dbReference type="Proteomes" id="UP000030701">
    <property type="component" value="Unassembled WGS sequence"/>
</dbReference>
<proteinExistence type="predicted"/>
<protein>
    <submittedName>
        <fullName evidence="2">Uncharacterized protein</fullName>
    </submittedName>
</protein>
<reference evidence="2" key="2">
    <citation type="submission" date="2014-03" db="EMBL/GenBank/DDBJ databases">
        <title>The Genome Annotation of Fusarium oxysporum Cotton.</title>
        <authorList>
            <consortium name="The Broad Institute Genomics Platform"/>
            <person name="Ma L.-J."/>
            <person name="Corby-Kistler H."/>
            <person name="Broz K."/>
            <person name="Gale L.R."/>
            <person name="Jonkers W."/>
            <person name="O'Donnell K."/>
            <person name="Ploetz R."/>
            <person name="Steinberg C."/>
            <person name="Schwartz D.C."/>
            <person name="VanEtten H."/>
            <person name="Zhou S."/>
            <person name="Young S.K."/>
            <person name="Zeng Q."/>
            <person name="Gargeya S."/>
            <person name="Fitzgerald M."/>
            <person name="Abouelleil A."/>
            <person name="Alvarado L."/>
            <person name="Chapman S.B."/>
            <person name="Gainer-Dewar J."/>
            <person name="Goldberg J."/>
            <person name="Griggs A."/>
            <person name="Gujja S."/>
            <person name="Hansen M."/>
            <person name="Howarth C."/>
            <person name="Imamovic A."/>
            <person name="Ireland A."/>
            <person name="Larimer J."/>
            <person name="McCowan C."/>
            <person name="Murphy C."/>
            <person name="Pearson M."/>
            <person name="Poon T.W."/>
            <person name="Priest M."/>
            <person name="Roberts A."/>
            <person name="Saif S."/>
            <person name="Shea T."/>
            <person name="Sykes S."/>
            <person name="Wortman J."/>
            <person name="Nusbaum C."/>
            <person name="Birren B."/>
        </authorList>
    </citation>
    <scope>NUCLEOTIDE SEQUENCE</scope>
    <source>
        <strain evidence="2">25433</strain>
    </source>
</reference>
<evidence type="ECO:0000313" key="2">
    <source>
        <dbReference type="EMBL" id="EXM12575.1"/>
    </source>
</evidence>
<dbReference type="HOGENOM" id="CLU_2885852_0_0_1"/>
<evidence type="ECO:0000256" key="1">
    <source>
        <dbReference type="SAM" id="MobiDB-lite"/>
    </source>
</evidence>
<reference evidence="2" key="1">
    <citation type="submission" date="2011-11" db="EMBL/GenBank/DDBJ databases">
        <title>The Genome Sequence of Fusarium oxysporum Cotton.</title>
        <authorList>
            <consortium name="The Broad Institute Genome Sequencing Platform"/>
            <person name="Ma L.-J."/>
            <person name="Gale L.R."/>
            <person name="Schwartz D.C."/>
            <person name="Zhou S."/>
            <person name="Corby-Kistler H."/>
            <person name="Young S.K."/>
            <person name="Zeng Q."/>
            <person name="Gargeya S."/>
            <person name="Fitzgerald M."/>
            <person name="Haas B."/>
            <person name="Abouelleil A."/>
            <person name="Alvarado L."/>
            <person name="Arachchi H.M."/>
            <person name="Berlin A."/>
            <person name="Brown A."/>
            <person name="Chapman S.B."/>
            <person name="Chen Z."/>
            <person name="Dunbar C."/>
            <person name="Freedman E."/>
            <person name="Gearin G."/>
            <person name="Goldberg J."/>
            <person name="Griggs A."/>
            <person name="Gujja S."/>
            <person name="Heiman D."/>
            <person name="Howarth C."/>
            <person name="Larson L."/>
            <person name="Lui A."/>
            <person name="MacDonald P.J.P."/>
            <person name="Montmayeur A."/>
            <person name="Murphy C."/>
            <person name="Neiman D."/>
            <person name="Pearson M."/>
            <person name="Priest M."/>
            <person name="Roberts A."/>
            <person name="Saif S."/>
            <person name="Shea T."/>
            <person name="Shenoy N."/>
            <person name="Sisk P."/>
            <person name="Stolte C."/>
            <person name="Sykes S."/>
            <person name="Wortman J."/>
            <person name="Nusbaum C."/>
            <person name="Birren B."/>
        </authorList>
    </citation>
    <scope>NUCLEOTIDE SEQUENCE [LARGE SCALE GENOMIC DNA]</scope>
    <source>
        <strain evidence="2">25433</strain>
    </source>
</reference>
<feature type="region of interest" description="Disordered" evidence="1">
    <location>
        <begin position="37"/>
        <end position="63"/>
    </location>
</feature>
<accession>X0LVQ2</accession>
<organism evidence="2">
    <name type="scientific">Fusarium oxysporum f. sp. vasinfectum 25433</name>
    <dbReference type="NCBI Taxonomy" id="1089449"/>
    <lineage>
        <taxon>Eukaryota</taxon>
        <taxon>Fungi</taxon>
        <taxon>Dikarya</taxon>
        <taxon>Ascomycota</taxon>
        <taxon>Pezizomycotina</taxon>
        <taxon>Sordariomycetes</taxon>
        <taxon>Hypocreomycetidae</taxon>
        <taxon>Hypocreales</taxon>
        <taxon>Nectriaceae</taxon>
        <taxon>Fusarium</taxon>
        <taxon>Fusarium oxysporum species complex</taxon>
    </lineage>
</organism>